<evidence type="ECO:0000256" key="1">
    <source>
        <dbReference type="ARBA" id="ARBA00023015"/>
    </source>
</evidence>
<evidence type="ECO:0000313" key="6">
    <source>
        <dbReference type="Proteomes" id="UP000632339"/>
    </source>
</evidence>
<dbReference type="SMART" id="SM00354">
    <property type="entry name" value="HTH_LACI"/>
    <property type="match status" value="1"/>
</dbReference>
<reference evidence="6" key="1">
    <citation type="journal article" date="2019" name="Int. J. Syst. Evol. Microbiol.">
        <title>The Global Catalogue of Microorganisms (GCM) 10K type strain sequencing project: providing services to taxonomists for standard genome sequencing and annotation.</title>
        <authorList>
            <consortium name="The Broad Institute Genomics Platform"/>
            <consortium name="The Broad Institute Genome Sequencing Center for Infectious Disease"/>
            <person name="Wu L."/>
            <person name="Ma J."/>
        </authorList>
    </citation>
    <scope>NUCLEOTIDE SEQUENCE [LARGE SCALE GENOMIC DNA]</scope>
    <source>
        <strain evidence="6">CGMCC 1.6375</strain>
    </source>
</reference>
<keyword evidence="1" id="KW-0805">Transcription regulation</keyword>
<keyword evidence="3" id="KW-0804">Transcription</keyword>
<dbReference type="EMBL" id="BMLI01000001">
    <property type="protein sequence ID" value="GGM75151.1"/>
    <property type="molecule type" value="Genomic_DNA"/>
</dbReference>
<dbReference type="PANTHER" id="PTHR30146:SF109">
    <property type="entry name" value="HTH-TYPE TRANSCRIPTIONAL REGULATOR GALS"/>
    <property type="match status" value="1"/>
</dbReference>
<dbReference type="RefSeq" id="WP_019941701.1">
    <property type="nucleotide sequence ID" value="NZ_BMLI01000001.1"/>
</dbReference>
<keyword evidence="6" id="KW-1185">Reference proteome</keyword>
<evidence type="ECO:0000256" key="2">
    <source>
        <dbReference type="ARBA" id="ARBA00023125"/>
    </source>
</evidence>
<organism evidence="5 6">
    <name type="scientific">Dyadobacter beijingensis</name>
    <dbReference type="NCBI Taxonomy" id="365489"/>
    <lineage>
        <taxon>Bacteria</taxon>
        <taxon>Pseudomonadati</taxon>
        <taxon>Bacteroidota</taxon>
        <taxon>Cytophagia</taxon>
        <taxon>Cytophagales</taxon>
        <taxon>Spirosomataceae</taxon>
        <taxon>Dyadobacter</taxon>
    </lineage>
</organism>
<feature type="domain" description="HTH lacI-type" evidence="4">
    <location>
        <begin position="16"/>
        <end position="70"/>
    </location>
</feature>
<protein>
    <submittedName>
        <fullName evidence="5">LacI family transcriptional regulator</fullName>
    </submittedName>
</protein>
<dbReference type="Pfam" id="PF00356">
    <property type="entry name" value="LacI"/>
    <property type="match status" value="1"/>
</dbReference>
<proteinExistence type="predicted"/>
<dbReference type="PROSITE" id="PS50932">
    <property type="entry name" value="HTH_LACI_2"/>
    <property type="match status" value="1"/>
</dbReference>
<dbReference type="SUPFAM" id="SSF53822">
    <property type="entry name" value="Periplasmic binding protein-like I"/>
    <property type="match status" value="1"/>
</dbReference>
<dbReference type="InterPro" id="IPR010982">
    <property type="entry name" value="Lambda_DNA-bd_dom_sf"/>
</dbReference>
<evidence type="ECO:0000256" key="3">
    <source>
        <dbReference type="ARBA" id="ARBA00023163"/>
    </source>
</evidence>
<evidence type="ECO:0000313" key="5">
    <source>
        <dbReference type="EMBL" id="GGM75151.1"/>
    </source>
</evidence>
<dbReference type="PANTHER" id="PTHR30146">
    <property type="entry name" value="LACI-RELATED TRANSCRIPTIONAL REPRESSOR"/>
    <property type="match status" value="1"/>
</dbReference>
<dbReference type="Gene3D" id="1.10.260.40">
    <property type="entry name" value="lambda repressor-like DNA-binding domains"/>
    <property type="match status" value="1"/>
</dbReference>
<dbReference type="CDD" id="cd01392">
    <property type="entry name" value="HTH_LacI"/>
    <property type="match status" value="1"/>
</dbReference>
<evidence type="ECO:0000259" key="4">
    <source>
        <dbReference type="PROSITE" id="PS50932"/>
    </source>
</evidence>
<dbReference type="InterPro" id="IPR000843">
    <property type="entry name" value="HTH_LacI"/>
</dbReference>
<dbReference type="Pfam" id="PF13377">
    <property type="entry name" value="Peripla_BP_3"/>
    <property type="match status" value="1"/>
</dbReference>
<dbReference type="SUPFAM" id="SSF47413">
    <property type="entry name" value="lambda repressor-like DNA-binding domains"/>
    <property type="match status" value="1"/>
</dbReference>
<dbReference type="InterPro" id="IPR046335">
    <property type="entry name" value="LacI/GalR-like_sensor"/>
</dbReference>
<dbReference type="CDD" id="cd06267">
    <property type="entry name" value="PBP1_LacI_sugar_binding-like"/>
    <property type="match status" value="1"/>
</dbReference>
<accession>A0ABQ2HDH5</accession>
<keyword evidence="2" id="KW-0238">DNA-binding</keyword>
<name>A0ABQ2HDH5_9BACT</name>
<sequence>MPATSPYTERNMEKEITIYDLAKILALSPATVSRALNDHPAINVKTKALIAEKAAELGYRSNTFASHLRTRKTNTLGVIVPRLNSNFMSTVLAGMEEVANNFGYNLLISQSLESESKEQANAKTMFNSRVDGLLVSVAYDTESIDHFAAFISRNIPVLFFDRVMEHPQCGSVVIDNEQAGYDAARHLLDEGCRRIMHVTGDLRRNVYADRMDGFKRALSEAGIEADSASILSTDLSQDAGKSIADHIDQMPAKPDGLFIANDLCAVTCMQALQEKSYTIPGDIAIVGFNNDPVSQVITPQLTTIFYPGYQMGKTAIMAILAQLNGTKPLIQDPIILRSALIIRRSSKRLGDS</sequence>
<gene>
    <name evidence="5" type="ORF">GCM10010967_03390</name>
</gene>
<dbReference type="Proteomes" id="UP000632339">
    <property type="component" value="Unassembled WGS sequence"/>
</dbReference>
<dbReference type="InterPro" id="IPR028082">
    <property type="entry name" value="Peripla_BP_I"/>
</dbReference>
<dbReference type="Gene3D" id="3.40.50.2300">
    <property type="match status" value="2"/>
</dbReference>
<comment type="caution">
    <text evidence="5">The sequence shown here is derived from an EMBL/GenBank/DDBJ whole genome shotgun (WGS) entry which is preliminary data.</text>
</comment>